<keyword evidence="1" id="KW-0812">Transmembrane</keyword>
<keyword evidence="1" id="KW-1133">Transmembrane helix</keyword>
<accession>A0A2H3KUZ9</accession>
<organism evidence="2 3">
    <name type="scientific">Flavobacterium branchiophilum</name>
    <dbReference type="NCBI Taxonomy" id="55197"/>
    <lineage>
        <taxon>Bacteria</taxon>
        <taxon>Pseudomonadati</taxon>
        <taxon>Bacteroidota</taxon>
        <taxon>Flavobacteriia</taxon>
        <taxon>Flavobacteriales</taxon>
        <taxon>Flavobacteriaceae</taxon>
        <taxon>Flavobacterium</taxon>
    </lineage>
</organism>
<reference evidence="2 3" key="1">
    <citation type="submission" date="2017-09" db="EMBL/GenBank/DDBJ databases">
        <title>Whole genomes of Flavobacteriaceae.</title>
        <authorList>
            <person name="Stine C."/>
            <person name="Li C."/>
            <person name="Tadesse D."/>
        </authorList>
    </citation>
    <scope>NUCLEOTIDE SEQUENCE [LARGE SCALE GENOMIC DNA]</scope>
    <source>
        <strain evidence="2 3">ATCC 35036</strain>
    </source>
</reference>
<name>A0A2H3KUZ9_9FLAO</name>
<evidence type="ECO:0000256" key="1">
    <source>
        <dbReference type="SAM" id="Phobius"/>
    </source>
</evidence>
<comment type="caution">
    <text evidence="2">The sequence shown here is derived from an EMBL/GenBank/DDBJ whole genome shotgun (WGS) entry which is preliminary data.</text>
</comment>
<dbReference type="AlphaFoldDB" id="A0A2H3KUZ9"/>
<evidence type="ECO:0000313" key="3">
    <source>
        <dbReference type="Proteomes" id="UP000220828"/>
    </source>
</evidence>
<feature type="transmembrane region" description="Helical" evidence="1">
    <location>
        <begin position="6"/>
        <end position="23"/>
    </location>
</feature>
<evidence type="ECO:0000313" key="2">
    <source>
        <dbReference type="EMBL" id="PDS24203.1"/>
    </source>
</evidence>
<gene>
    <name evidence="2" type="ORF">B0A77_08695</name>
</gene>
<dbReference type="Proteomes" id="UP000220828">
    <property type="component" value="Unassembled WGS sequence"/>
</dbReference>
<keyword evidence="1" id="KW-0472">Membrane</keyword>
<sequence>MSVKIYFYWLFMLLHVSIGIFFHNNKQKVLHSFDCTTYLHLFPIANDQLYRIVYHLFKQHFIVMLLRMQIY</sequence>
<protein>
    <submittedName>
        <fullName evidence="2">Uncharacterized protein</fullName>
    </submittedName>
</protein>
<proteinExistence type="predicted"/>
<dbReference type="EMBL" id="PCMW01000046">
    <property type="protein sequence ID" value="PDS24203.1"/>
    <property type="molecule type" value="Genomic_DNA"/>
</dbReference>